<keyword evidence="6" id="KW-1185">Reference proteome</keyword>
<feature type="domain" description="Xylanase inhibitor N-terminal" evidence="4">
    <location>
        <begin position="79"/>
        <end position="240"/>
    </location>
</feature>
<dbReference type="Gene3D" id="2.40.70.10">
    <property type="entry name" value="Acid Proteases"/>
    <property type="match status" value="2"/>
</dbReference>
<evidence type="ECO:0000256" key="2">
    <source>
        <dbReference type="SAM" id="MobiDB-lite"/>
    </source>
</evidence>
<dbReference type="InterPro" id="IPR032799">
    <property type="entry name" value="TAXi_C"/>
</dbReference>
<comment type="caution">
    <text evidence="5">The sequence shown here is derived from an EMBL/GenBank/DDBJ whole genome shotgun (WGS) entry which is preliminary data.</text>
</comment>
<accession>A0A6G1EP63</accession>
<dbReference type="EMBL" id="SPHZ02000003">
    <property type="protein sequence ID" value="KAF0926411.1"/>
    <property type="molecule type" value="Genomic_DNA"/>
</dbReference>
<dbReference type="AlphaFoldDB" id="A0A6G1EP63"/>
<evidence type="ECO:0000256" key="1">
    <source>
        <dbReference type="ARBA" id="ARBA00007447"/>
    </source>
</evidence>
<dbReference type="Pfam" id="PF14541">
    <property type="entry name" value="TAXi_C"/>
    <property type="match status" value="1"/>
</dbReference>
<protein>
    <recommendedName>
        <fullName evidence="7">Xylanase inhibitor N-terminal domain-containing protein</fullName>
    </recommendedName>
</protein>
<comment type="similarity">
    <text evidence="1">Belongs to the peptidase A1 family.</text>
</comment>
<evidence type="ECO:0008006" key="7">
    <source>
        <dbReference type="Google" id="ProtNLM"/>
    </source>
</evidence>
<dbReference type="SUPFAM" id="SSF50630">
    <property type="entry name" value="Acid proteases"/>
    <property type="match status" value="1"/>
</dbReference>
<dbReference type="InterPro" id="IPR032861">
    <property type="entry name" value="TAXi_N"/>
</dbReference>
<sequence length="314" mass="32899">MLSRGRRQPRGDPSPSPGPPSGAAVLLYTGFPNLHSGHCPRIPVVTVGSMPSLLAPSPSPPGREGVYCLLLRPTPPPSPVPVKAVLDLAGTMLWVDYYAGYVSSSHAGVPCGSKACRLMKNVSYAINCLDAPSSGCFNDTCSEFPKNTATGVGTASNILTGGAVTAHRLPSHPVPGPVTFLFTCSHTFLTEGLTIGATDMVSLSRARFTLPTQLTGTFRFSRKVTLCLPLASTVDAVVFGDEPYVFQPRGGIKVNGRAVPLNATLLAINKKGVGGTKLSTVFPYTVLETSIHKGVTDAFLAETAMQQLSPGQAY</sequence>
<dbReference type="InterPro" id="IPR001461">
    <property type="entry name" value="Aspartic_peptidase_A1"/>
</dbReference>
<dbReference type="GO" id="GO:0006508">
    <property type="term" value="P:proteolysis"/>
    <property type="evidence" value="ECO:0007669"/>
    <property type="project" value="InterPro"/>
</dbReference>
<dbReference type="InterPro" id="IPR021109">
    <property type="entry name" value="Peptidase_aspartic_dom_sf"/>
</dbReference>
<gene>
    <name evidence="5" type="ORF">E2562_024133</name>
</gene>
<name>A0A6G1EP63_9ORYZ</name>
<evidence type="ECO:0000259" key="4">
    <source>
        <dbReference type="Pfam" id="PF14543"/>
    </source>
</evidence>
<evidence type="ECO:0000313" key="6">
    <source>
        <dbReference type="Proteomes" id="UP000479710"/>
    </source>
</evidence>
<dbReference type="PANTHER" id="PTHR47965">
    <property type="entry name" value="ASPARTYL PROTEASE-RELATED"/>
    <property type="match status" value="1"/>
</dbReference>
<dbReference type="PANTHER" id="PTHR47965:SF22">
    <property type="entry name" value="EUKARYOTIC ASPARTYL PROTEASE FAMILY PROTEIN"/>
    <property type="match status" value="1"/>
</dbReference>
<evidence type="ECO:0000313" key="5">
    <source>
        <dbReference type="EMBL" id="KAF0926411.1"/>
    </source>
</evidence>
<proteinExistence type="inferred from homology"/>
<organism evidence="5 6">
    <name type="scientific">Oryza meyeriana var. granulata</name>
    <dbReference type="NCBI Taxonomy" id="110450"/>
    <lineage>
        <taxon>Eukaryota</taxon>
        <taxon>Viridiplantae</taxon>
        <taxon>Streptophyta</taxon>
        <taxon>Embryophyta</taxon>
        <taxon>Tracheophyta</taxon>
        <taxon>Spermatophyta</taxon>
        <taxon>Magnoliopsida</taxon>
        <taxon>Liliopsida</taxon>
        <taxon>Poales</taxon>
        <taxon>Poaceae</taxon>
        <taxon>BOP clade</taxon>
        <taxon>Oryzoideae</taxon>
        <taxon>Oryzeae</taxon>
        <taxon>Oryzinae</taxon>
        <taxon>Oryza</taxon>
        <taxon>Oryza meyeriana</taxon>
    </lineage>
</organism>
<dbReference type="Pfam" id="PF14543">
    <property type="entry name" value="TAXi_N"/>
    <property type="match status" value="1"/>
</dbReference>
<dbReference type="GO" id="GO:0004190">
    <property type="term" value="F:aspartic-type endopeptidase activity"/>
    <property type="evidence" value="ECO:0007669"/>
    <property type="project" value="InterPro"/>
</dbReference>
<reference evidence="5 6" key="1">
    <citation type="submission" date="2019-11" db="EMBL/GenBank/DDBJ databases">
        <title>Whole genome sequence of Oryza granulata.</title>
        <authorList>
            <person name="Li W."/>
        </authorList>
    </citation>
    <scope>NUCLEOTIDE SEQUENCE [LARGE SCALE GENOMIC DNA]</scope>
    <source>
        <strain evidence="6">cv. Menghai</strain>
        <tissue evidence="5">Leaf</tissue>
    </source>
</reference>
<dbReference type="Proteomes" id="UP000479710">
    <property type="component" value="Unassembled WGS sequence"/>
</dbReference>
<feature type="domain" description="Xylanase inhibitor C-terminal" evidence="3">
    <location>
        <begin position="251"/>
        <end position="307"/>
    </location>
</feature>
<feature type="region of interest" description="Disordered" evidence="2">
    <location>
        <begin position="1"/>
        <end position="22"/>
    </location>
</feature>
<evidence type="ECO:0000259" key="3">
    <source>
        <dbReference type="Pfam" id="PF14541"/>
    </source>
</evidence>